<keyword evidence="7 14" id="KW-0812">Transmembrane</keyword>
<keyword evidence="9 14" id="KW-1133">Transmembrane helix</keyword>
<keyword evidence="8 14" id="KW-0479">Metal-binding</keyword>
<keyword evidence="12 14" id="KW-0472">Membrane</keyword>
<comment type="catalytic activity">
    <reaction evidence="13 14">
        <text>protoporphyrinogen IX + 3 A = protoporphyrin IX + 3 AH2</text>
        <dbReference type="Rhea" id="RHEA:62000"/>
        <dbReference type="ChEBI" id="CHEBI:13193"/>
        <dbReference type="ChEBI" id="CHEBI:17499"/>
        <dbReference type="ChEBI" id="CHEBI:57306"/>
        <dbReference type="ChEBI" id="CHEBI:57307"/>
    </reaction>
</comment>
<dbReference type="PANTHER" id="PTHR40255:SF1">
    <property type="entry name" value="PROTOPORPHYRINOGEN IX OXIDASE"/>
    <property type="match status" value="1"/>
</dbReference>
<accession>A0ABT4VL10</accession>
<dbReference type="EMBL" id="JAPJZH010000004">
    <property type="protein sequence ID" value="MDA4845350.1"/>
    <property type="molecule type" value="Genomic_DNA"/>
</dbReference>
<keyword evidence="11 14" id="KW-0408">Iron</keyword>
<dbReference type="RefSeq" id="WP_271088970.1">
    <property type="nucleotide sequence ID" value="NZ_JAPJZH010000004.1"/>
</dbReference>
<dbReference type="NCBIfam" id="TIGR00701">
    <property type="entry name" value="protoporphyrinogen oxidase HemJ"/>
    <property type="match status" value="1"/>
</dbReference>
<organism evidence="15 16">
    <name type="scientific">Hoeflea poritis</name>
    <dbReference type="NCBI Taxonomy" id="2993659"/>
    <lineage>
        <taxon>Bacteria</taxon>
        <taxon>Pseudomonadati</taxon>
        <taxon>Pseudomonadota</taxon>
        <taxon>Alphaproteobacteria</taxon>
        <taxon>Hyphomicrobiales</taxon>
        <taxon>Rhizobiaceae</taxon>
        <taxon>Hoeflea</taxon>
    </lineage>
</organism>
<evidence type="ECO:0000313" key="16">
    <source>
        <dbReference type="Proteomes" id="UP001148313"/>
    </source>
</evidence>
<feature type="binding site" description="axial binding residue" evidence="14">
    <location>
        <position position="49"/>
    </location>
    <ligand>
        <name>heme</name>
        <dbReference type="ChEBI" id="CHEBI:30413"/>
    </ligand>
    <ligandPart>
        <name>Fe</name>
        <dbReference type="ChEBI" id="CHEBI:18248"/>
    </ligandPart>
</feature>
<dbReference type="HAMAP" id="MF_02239">
    <property type="entry name" value="HemJ"/>
    <property type="match status" value="1"/>
</dbReference>
<feature type="transmembrane region" description="Helical" evidence="14">
    <location>
        <begin position="90"/>
        <end position="111"/>
    </location>
</feature>
<dbReference type="InterPro" id="IPR005265">
    <property type="entry name" value="HemJ-like"/>
</dbReference>
<evidence type="ECO:0000256" key="6">
    <source>
        <dbReference type="ARBA" id="ARBA00022617"/>
    </source>
</evidence>
<sequence length="180" mass="20375">MASNDGKDETAGNKARLRARIALAVVVAAVIALMAWNPPELYDWIKAVHVIAIISWMAGLLYLPRLFVYHSDSDVGSQQSETFKVMEARLYKVIMTPAMVIAWVLGLWLAYDGFGFNAVWLWLKIAAVLALSGVHDYLGRAVRRFAEDHRDHPARHWRMINEVPTVLMIFIVVMVIVKPF</sequence>
<comment type="function">
    <text evidence="14">Catalyzes the oxidation of protoporphyrinogen IX to protoporphyrin IX.</text>
</comment>
<keyword evidence="5 14" id="KW-1003">Cell membrane</keyword>
<comment type="pathway">
    <text evidence="2 14">Porphyrin-containing compound metabolism; protoporphyrin-IX biosynthesis; protoporphyrin-IX from protoporphyrinogen-IX: step 1/1.</text>
</comment>
<evidence type="ECO:0000313" key="15">
    <source>
        <dbReference type="EMBL" id="MDA4845350.1"/>
    </source>
</evidence>
<evidence type="ECO:0000256" key="13">
    <source>
        <dbReference type="ARBA" id="ARBA00048390"/>
    </source>
</evidence>
<evidence type="ECO:0000256" key="3">
    <source>
        <dbReference type="ARBA" id="ARBA00006501"/>
    </source>
</evidence>
<evidence type="ECO:0000256" key="8">
    <source>
        <dbReference type="ARBA" id="ARBA00022723"/>
    </source>
</evidence>
<feature type="transmembrane region" description="Helical" evidence="14">
    <location>
        <begin position="117"/>
        <end position="138"/>
    </location>
</feature>
<dbReference type="Proteomes" id="UP001148313">
    <property type="component" value="Unassembled WGS sequence"/>
</dbReference>
<evidence type="ECO:0000256" key="1">
    <source>
        <dbReference type="ARBA" id="ARBA00004651"/>
    </source>
</evidence>
<evidence type="ECO:0000256" key="9">
    <source>
        <dbReference type="ARBA" id="ARBA00022989"/>
    </source>
</evidence>
<comment type="subcellular location">
    <subcellularLocation>
        <location evidence="1 14">Cell membrane</location>
        <topology evidence="1 14">Multi-pass membrane protein</topology>
    </subcellularLocation>
</comment>
<proteinExistence type="inferred from homology"/>
<keyword evidence="10 14" id="KW-0560">Oxidoreductase</keyword>
<evidence type="ECO:0000256" key="7">
    <source>
        <dbReference type="ARBA" id="ARBA00022692"/>
    </source>
</evidence>
<keyword evidence="16" id="KW-1185">Reference proteome</keyword>
<evidence type="ECO:0000256" key="10">
    <source>
        <dbReference type="ARBA" id="ARBA00023002"/>
    </source>
</evidence>
<evidence type="ECO:0000256" key="11">
    <source>
        <dbReference type="ARBA" id="ARBA00023004"/>
    </source>
</evidence>
<evidence type="ECO:0000256" key="14">
    <source>
        <dbReference type="HAMAP-Rule" id="MF_02239"/>
    </source>
</evidence>
<reference evidence="15" key="1">
    <citation type="submission" date="2022-11" db="EMBL/GenBank/DDBJ databases">
        <title>Hoeflea poritis sp. nov., isolated from scleractinian coral Porites lutea.</title>
        <authorList>
            <person name="Zhang G."/>
            <person name="Wei Q."/>
            <person name="Cai L."/>
        </authorList>
    </citation>
    <scope>NUCLEOTIDE SEQUENCE</scope>
    <source>
        <strain evidence="15">E7-10</strain>
    </source>
</reference>
<dbReference type="PANTHER" id="PTHR40255">
    <property type="entry name" value="UPF0093 MEMBRANE PROTEIN SLR1790"/>
    <property type="match status" value="1"/>
</dbReference>
<feature type="binding site" description="axial binding residue" evidence="14">
    <location>
        <position position="124"/>
    </location>
    <ligand>
        <name>heme</name>
        <dbReference type="ChEBI" id="CHEBI:30413"/>
    </ligand>
    <ligandPart>
        <name>Fe</name>
        <dbReference type="ChEBI" id="CHEBI:18248"/>
    </ligandPart>
</feature>
<comment type="caution">
    <text evidence="15">The sequence shown here is derived from an EMBL/GenBank/DDBJ whole genome shotgun (WGS) entry which is preliminary data.</text>
</comment>
<comment type="subunit">
    <text evidence="14">Homodimer.</text>
</comment>
<feature type="transmembrane region" description="Helical" evidence="14">
    <location>
        <begin position="159"/>
        <end position="177"/>
    </location>
</feature>
<protein>
    <recommendedName>
        <fullName evidence="4 14">Protoporphyrinogen IX oxidase</fullName>
        <shortName evidence="14">PPO</shortName>
        <ecNumber evidence="14">1.3.99.-</ecNumber>
    </recommendedName>
</protein>
<feature type="transmembrane region" description="Helical" evidence="14">
    <location>
        <begin position="44"/>
        <end position="63"/>
    </location>
</feature>
<keyword evidence="6 14" id="KW-0349">Heme</keyword>
<name>A0ABT4VL10_9HYPH</name>
<dbReference type="EC" id="1.3.99.-" evidence="14"/>
<comment type="cofactor">
    <cofactor evidence="14">
        <name>heme b</name>
        <dbReference type="ChEBI" id="CHEBI:60344"/>
    </cofactor>
    <text evidence="14">Binds 1 heme b (iron(II)-protoporphyrin IX) group per subunit.</text>
</comment>
<evidence type="ECO:0000256" key="12">
    <source>
        <dbReference type="ARBA" id="ARBA00023136"/>
    </source>
</evidence>
<evidence type="ECO:0000256" key="5">
    <source>
        <dbReference type="ARBA" id="ARBA00022475"/>
    </source>
</evidence>
<evidence type="ECO:0000256" key="2">
    <source>
        <dbReference type="ARBA" id="ARBA00005073"/>
    </source>
</evidence>
<feature type="transmembrane region" description="Helical" evidence="14">
    <location>
        <begin position="21"/>
        <end position="38"/>
    </location>
</feature>
<dbReference type="Pfam" id="PF03653">
    <property type="entry name" value="UPF0093"/>
    <property type="match status" value="1"/>
</dbReference>
<evidence type="ECO:0000256" key="4">
    <source>
        <dbReference type="ARBA" id="ARBA00017504"/>
    </source>
</evidence>
<comment type="similarity">
    <text evidence="3 14">Belongs to the HemJ family.</text>
</comment>
<gene>
    <name evidence="15" type="primary">hemJ</name>
    <name evidence="15" type="ORF">OOZ53_08320</name>
</gene>